<comment type="caution">
    <text evidence="4">The sequence shown here is derived from an EMBL/GenBank/DDBJ whole genome shotgun (WGS) entry which is preliminary data.</text>
</comment>
<dbReference type="GO" id="GO:0012505">
    <property type="term" value="C:endomembrane system"/>
    <property type="evidence" value="ECO:0007669"/>
    <property type="project" value="TreeGrafter"/>
</dbReference>
<evidence type="ECO:0000313" key="5">
    <source>
        <dbReference type="Proteomes" id="UP000031014"/>
    </source>
</evidence>
<dbReference type="Gene3D" id="3.20.20.80">
    <property type="entry name" value="Glycosidases"/>
    <property type="match status" value="1"/>
</dbReference>
<dbReference type="InterPro" id="IPR029070">
    <property type="entry name" value="Chitinase_insertion_sf"/>
</dbReference>
<keyword evidence="1" id="KW-0326">Glycosidase</keyword>
<feature type="domain" description="LysM" evidence="2">
    <location>
        <begin position="2"/>
        <end position="46"/>
    </location>
</feature>
<dbReference type="GO" id="GO:0070492">
    <property type="term" value="F:oligosaccharide binding"/>
    <property type="evidence" value="ECO:0007669"/>
    <property type="project" value="TreeGrafter"/>
</dbReference>
<dbReference type="EMBL" id="BASE01000044">
    <property type="protein sequence ID" value="GAM14021.1"/>
    <property type="molecule type" value="Genomic_DNA"/>
</dbReference>
<dbReference type="AlphaFoldDB" id="A0A0A8X7A4"/>
<dbReference type="SMART" id="SM00636">
    <property type="entry name" value="Glyco_18"/>
    <property type="match status" value="1"/>
</dbReference>
<dbReference type="RefSeq" id="WP_041965812.1">
    <property type="nucleotide sequence ID" value="NZ_BASE01000044.1"/>
</dbReference>
<feature type="domain" description="GH18" evidence="3">
    <location>
        <begin position="106"/>
        <end position="421"/>
    </location>
</feature>
<proteinExistence type="predicted"/>
<evidence type="ECO:0000313" key="4">
    <source>
        <dbReference type="EMBL" id="GAM14021.1"/>
    </source>
</evidence>
<dbReference type="Proteomes" id="UP000031014">
    <property type="component" value="Unassembled WGS sequence"/>
</dbReference>
<dbReference type="PROSITE" id="PS51910">
    <property type="entry name" value="GH18_2"/>
    <property type="match status" value="1"/>
</dbReference>
<keyword evidence="1" id="KW-0378">Hydrolase</keyword>
<dbReference type="Gene3D" id="3.10.50.10">
    <property type="match status" value="1"/>
</dbReference>
<dbReference type="InterPro" id="IPR011583">
    <property type="entry name" value="Chitinase_II/V-like_cat"/>
</dbReference>
<dbReference type="Pfam" id="PF01476">
    <property type="entry name" value="LysM"/>
    <property type="match status" value="2"/>
</dbReference>
<evidence type="ECO:0000256" key="1">
    <source>
        <dbReference type="ARBA" id="ARBA00023295"/>
    </source>
</evidence>
<sequence>MAVHVVRSGENLWAIARTYGVSIQSIVDVNGLPSTSLIIPGLGLYIPDQQPITRYYQIKAGDTLWRLALQFRTSVSSIVSANPGLDPNRLYIGQNINIPSPVKPRFSTLGFIVPGASQTFLNDFEKIAPNLTFVAVAAFTFTAEGYAYVVGNDAPIVLKSKELNVIPLLLIQNTTASGFSKELAGIVLASPTYRRNLVASLVNLANQRGYGGISVDLEFIPPPQREDFNTFLRDLKAAMGNLILHVNVHAKTEDIPTNPIIGAYDYKTIGEIADIVAVMTIDYGYPGGPPDPVSPLWWIALVVRYSLTLIPREKLQIGLPLYGHDKVVSTNQYRALSVLDAQNLAISTGAVVQYDTAARSPWFRYWKGTEEHIVWFEDIRSYIEKYRLIDLYQLYGATYWQLSLKAPQNWAYLDKVDVIKL</sequence>
<accession>A0A0A8X7A4</accession>
<keyword evidence="5" id="KW-1185">Reference proteome</keyword>
<dbReference type="InterPro" id="IPR018392">
    <property type="entry name" value="LysM"/>
</dbReference>
<dbReference type="STRING" id="1321606.SAMD00020551_2168"/>
<dbReference type="GO" id="GO:0005975">
    <property type="term" value="P:carbohydrate metabolic process"/>
    <property type="evidence" value="ECO:0007669"/>
    <property type="project" value="InterPro"/>
</dbReference>
<dbReference type="InterPro" id="IPR017853">
    <property type="entry name" value="GH"/>
</dbReference>
<dbReference type="SMART" id="SM00257">
    <property type="entry name" value="LysM"/>
    <property type="match status" value="2"/>
</dbReference>
<dbReference type="GO" id="GO:0008061">
    <property type="term" value="F:chitin binding"/>
    <property type="evidence" value="ECO:0007669"/>
    <property type="project" value="InterPro"/>
</dbReference>
<evidence type="ECO:0000259" key="2">
    <source>
        <dbReference type="PROSITE" id="PS51782"/>
    </source>
</evidence>
<name>A0A0A8X7A4_MESS1</name>
<dbReference type="PANTHER" id="PTHR46066">
    <property type="entry name" value="CHITINASE DOMAIN-CONTAINING PROTEIN 1 FAMILY MEMBER"/>
    <property type="match status" value="1"/>
</dbReference>
<dbReference type="OrthoDB" id="9769314at2"/>
<reference evidence="4 5" key="1">
    <citation type="submission" date="2013-06" db="EMBL/GenBank/DDBJ databases">
        <title>Whole genome shotgun sequence of Bacillus selenatarsenatis SF-1.</title>
        <authorList>
            <person name="Kuroda M."/>
            <person name="Sei K."/>
            <person name="Yamashita M."/>
            <person name="Ike M."/>
        </authorList>
    </citation>
    <scope>NUCLEOTIDE SEQUENCE [LARGE SCALE GENOMIC DNA]</scope>
    <source>
        <strain evidence="4 5">SF-1</strain>
    </source>
</reference>
<evidence type="ECO:0000259" key="3">
    <source>
        <dbReference type="PROSITE" id="PS51910"/>
    </source>
</evidence>
<dbReference type="CDD" id="cd00118">
    <property type="entry name" value="LysM"/>
    <property type="match status" value="2"/>
</dbReference>
<dbReference type="Gene3D" id="3.10.350.10">
    <property type="entry name" value="LysM domain"/>
    <property type="match status" value="2"/>
</dbReference>
<feature type="domain" description="LysM" evidence="2">
    <location>
        <begin position="54"/>
        <end position="98"/>
    </location>
</feature>
<gene>
    <name evidence="4" type="ORF">SAMD00020551_2168</name>
</gene>
<dbReference type="Pfam" id="PF00704">
    <property type="entry name" value="Glyco_hydro_18"/>
    <property type="match status" value="1"/>
</dbReference>
<organism evidence="4 5">
    <name type="scientific">Mesobacillus selenatarsenatis (strain DSM 18680 / JCM 14380 / FERM P-15431 / SF-1)</name>
    <dbReference type="NCBI Taxonomy" id="1321606"/>
    <lineage>
        <taxon>Bacteria</taxon>
        <taxon>Bacillati</taxon>
        <taxon>Bacillota</taxon>
        <taxon>Bacilli</taxon>
        <taxon>Bacillales</taxon>
        <taxon>Bacillaceae</taxon>
        <taxon>Mesobacillus</taxon>
    </lineage>
</organism>
<dbReference type="SUPFAM" id="SSF51445">
    <property type="entry name" value="(Trans)glycosidases"/>
    <property type="match status" value="1"/>
</dbReference>
<dbReference type="PROSITE" id="PS51782">
    <property type="entry name" value="LYSM"/>
    <property type="match status" value="2"/>
</dbReference>
<protein>
    <submittedName>
        <fullName evidence="4">LysM-repeat proteins and domains</fullName>
    </submittedName>
</protein>
<dbReference type="GO" id="GO:0016798">
    <property type="term" value="F:hydrolase activity, acting on glycosyl bonds"/>
    <property type="evidence" value="ECO:0007669"/>
    <property type="project" value="UniProtKB-KW"/>
</dbReference>
<dbReference type="InterPro" id="IPR036779">
    <property type="entry name" value="LysM_dom_sf"/>
</dbReference>
<dbReference type="InterPro" id="IPR001223">
    <property type="entry name" value="Glyco_hydro18_cat"/>
</dbReference>
<dbReference type="SUPFAM" id="SSF54106">
    <property type="entry name" value="LysM domain"/>
    <property type="match status" value="2"/>
</dbReference>
<dbReference type="PANTHER" id="PTHR46066:SF2">
    <property type="entry name" value="CHITINASE DOMAIN-CONTAINING PROTEIN 1"/>
    <property type="match status" value="1"/>
</dbReference>